<feature type="compositionally biased region" description="Low complexity" evidence="2">
    <location>
        <begin position="42"/>
        <end position="69"/>
    </location>
</feature>
<evidence type="ECO:0000256" key="2">
    <source>
        <dbReference type="SAM" id="MobiDB-lite"/>
    </source>
</evidence>
<feature type="compositionally biased region" description="Polar residues" evidence="2">
    <location>
        <begin position="73"/>
        <end position="87"/>
    </location>
</feature>
<dbReference type="OrthoDB" id="3204900at2759"/>
<dbReference type="EMBL" id="AACS02000011">
    <property type="protein sequence ID" value="EAU82934.1"/>
    <property type="molecule type" value="Genomic_DNA"/>
</dbReference>
<feature type="region of interest" description="Disordered" evidence="2">
    <location>
        <begin position="468"/>
        <end position="574"/>
    </location>
</feature>
<dbReference type="VEuPathDB" id="FungiDB:CC1G_12364"/>
<sequence>MSSAPPSSFNYPSPHAKRQSRQQPPRPLHLLDIANLDGTPGASSSSASSSSKRTSFASPVASPSPKSAPIDPSTGTPQRSRRQNSIPYFSPHSENHREREWKRRSAQSSRSGSQTRGQLDSPFVEKAIGLGLQVEGEKPRPKLTLAEQHADLLSFIAQKEAYCLELRTQLAAHEEELAELKRKWERIVNRGVERENSISNANTAALRSLTSPATLSFEGLKGGVQEVSRLLSVATGTGSRPPSATPSPLLSSKSLPRHSARDSNSSASTSRTTTTSSSTGAHHRLSQCSSATSLDEDVDTVKQHVEPPPNGNSSIHSSPQELIITDTGATPTVSPNPAFLEQKERRKRRKDLLDVSVSSSGGASVSDGPDDAWDVWGANEVGMSGSVKLQDPPKGKAAAVPPSSSIPGSSIVGLGSLASPQAQVSAWMDSVGKKLGELQKSPTVTALSKSQKRASLILSDVSQSIASALTEPPPSRPLTRASTQSLSLSRSGSLKRSSTTSKVSLIDADDDDDKYAKMGYPAAPKPVSPQTPSMAVMTPDVKVTAPSSSAVMKTTSKLEKRKSRTIKPDDDWNW</sequence>
<name>A8P574_COPC7</name>
<dbReference type="InParanoid" id="A8P574"/>
<feature type="compositionally biased region" description="Low complexity" evidence="2">
    <location>
        <begin position="478"/>
        <end position="501"/>
    </location>
</feature>
<feature type="compositionally biased region" description="Low complexity" evidence="2">
    <location>
        <begin position="262"/>
        <end position="279"/>
    </location>
</feature>
<evidence type="ECO:0000256" key="1">
    <source>
        <dbReference type="SAM" id="Coils"/>
    </source>
</evidence>
<dbReference type="AlphaFoldDB" id="A8P574"/>
<evidence type="ECO:0000313" key="3">
    <source>
        <dbReference type="EMBL" id="EAU82934.1"/>
    </source>
</evidence>
<feature type="compositionally biased region" description="Low complexity" evidence="2">
    <location>
        <begin position="106"/>
        <end position="118"/>
    </location>
</feature>
<evidence type="ECO:0000313" key="4">
    <source>
        <dbReference type="Proteomes" id="UP000001861"/>
    </source>
</evidence>
<keyword evidence="1" id="KW-0175">Coiled coil</keyword>
<proteinExistence type="predicted"/>
<dbReference type="GeneID" id="6015484"/>
<dbReference type="RefSeq" id="XP_001838890.1">
    <property type="nucleotide sequence ID" value="XM_001838838.1"/>
</dbReference>
<gene>
    <name evidence="3" type="ORF">CC1G_12364</name>
</gene>
<comment type="caution">
    <text evidence="3">The sequence shown here is derived from an EMBL/GenBank/DDBJ whole genome shotgun (WGS) entry which is preliminary data.</text>
</comment>
<dbReference type="OMA" id="WMGSVGT"/>
<protein>
    <submittedName>
        <fullName evidence="3">Uncharacterized protein</fullName>
    </submittedName>
</protein>
<feature type="compositionally biased region" description="Basic and acidic residues" evidence="2">
    <location>
        <begin position="93"/>
        <end position="103"/>
    </location>
</feature>
<dbReference type="KEGG" id="cci:CC1G_12364"/>
<feature type="compositionally biased region" description="Low complexity" evidence="2">
    <location>
        <begin position="354"/>
        <end position="367"/>
    </location>
</feature>
<feature type="compositionally biased region" description="Low complexity" evidence="2">
    <location>
        <begin position="239"/>
        <end position="254"/>
    </location>
</feature>
<feature type="region of interest" description="Disordered" evidence="2">
    <location>
        <begin position="1"/>
        <end position="122"/>
    </location>
</feature>
<organism evidence="3 4">
    <name type="scientific">Coprinopsis cinerea (strain Okayama-7 / 130 / ATCC MYA-4618 / FGSC 9003)</name>
    <name type="common">Inky cap fungus</name>
    <name type="synonym">Hormographiella aspergillata</name>
    <dbReference type="NCBI Taxonomy" id="240176"/>
    <lineage>
        <taxon>Eukaryota</taxon>
        <taxon>Fungi</taxon>
        <taxon>Dikarya</taxon>
        <taxon>Basidiomycota</taxon>
        <taxon>Agaricomycotina</taxon>
        <taxon>Agaricomycetes</taxon>
        <taxon>Agaricomycetidae</taxon>
        <taxon>Agaricales</taxon>
        <taxon>Agaricineae</taxon>
        <taxon>Psathyrellaceae</taxon>
        <taxon>Coprinopsis</taxon>
    </lineage>
</organism>
<feature type="region of interest" description="Disordered" evidence="2">
    <location>
        <begin position="234"/>
        <end position="406"/>
    </location>
</feature>
<feature type="compositionally biased region" description="Polar residues" evidence="2">
    <location>
        <begin position="311"/>
        <end position="320"/>
    </location>
</feature>
<feature type="compositionally biased region" description="Polar residues" evidence="2">
    <location>
        <begin position="1"/>
        <end position="11"/>
    </location>
</feature>
<feature type="coiled-coil region" evidence="1">
    <location>
        <begin position="156"/>
        <end position="190"/>
    </location>
</feature>
<feature type="compositionally biased region" description="Low complexity" evidence="2">
    <location>
        <begin position="397"/>
        <end position="406"/>
    </location>
</feature>
<dbReference type="eggNOG" id="ENOG502S19N">
    <property type="taxonomic scope" value="Eukaryota"/>
</dbReference>
<reference evidence="3 4" key="1">
    <citation type="journal article" date="2010" name="Proc. Natl. Acad. Sci. U.S.A.">
        <title>Insights into evolution of multicellular fungi from the assembled chromosomes of the mushroom Coprinopsis cinerea (Coprinus cinereus).</title>
        <authorList>
            <person name="Stajich J.E."/>
            <person name="Wilke S.K."/>
            <person name="Ahren D."/>
            <person name="Au C.H."/>
            <person name="Birren B.W."/>
            <person name="Borodovsky M."/>
            <person name="Burns C."/>
            <person name="Canback B."/>
            <person name="Casselton L.A."/>
            <person name="Cheng C.K."/>
            <person name="Deng J."/>
            <person name="Dietrich F.S."/>
            <person name="Fargo D.C."/>
            <person name="Farman M.L."/>
            <person name="Gathman A.C."/>
            <person name="Goldberg J."/>
            <person name="Guigo R."/>
            <person name="Hoegger P.J."/>
            <person name="Hooker J.B."/>
            <person name="Huggins A."/>
            <person name="James T.Y."/>
            <person name="Kamada T."/>
            <person name="Kilaru S."/>
            <person name="Kodira C."/>
            <person name="Kues U."/>
            <person name="Kupfer D."/>
            <person name="Kwan H.S."/>
            <person name="Lomsadze A."/>
            <person name="Li W."/>
            <person name="Lilly W.W."/>
            <person name="Ma L.J."/>
            <person name="Mackey A.J."/>
            <person name="Manning G."/>
            <person name="Martin F."/>
            <person name="Muraguchi H."/>
            <person name="Natvig D.O."/>
            <person name="Palmerini H."/>
            <person name="Ramesh M.A."/>
            <person name="Rehmeyer C.J."/>
            <person name="Roe B.A."/>
            <person name="Shenoy N."/>
            <person name="Stanke M."/>
            <person name="Ter-Hovhannisyan V."/>
            <person name="Tunlid A."/>
            <person name="Velagapudi R."/>
            <person name="Vision T.J."/>
            <person name="Zeng Q."/>
            <person name="Zolan M.E."/>
            <person name="Pukkila P.J."/>
        </authorList>
    </citation>
    <scope>NUCLEOTIDE SEQUENCE [LARGE SCALE GENOMIC DNA]</scope>
    <source>
        <strain evidence="4">Okayama-7 / 130 / ATCC MYA-4618 / FGSC 9003</strain>
    </source>
</reference>
<feature type="compositionally biased region" description="Polar residues" evidence="2">
    <location>
        <begin position="545"/>
        <end position="555"/>
    </location>
</feature>
<accession>A8P574</accession>
<keyword evidence="4" id="KW-1185">Reference proteome</keyword>
<dbReference type="Proteomes" id="UP000001861">
    <property type="component" value="Unassembled WGS sequence"/>
</dbReference>